<dbReference type="SMART" id="SM00015">
    <property type="entry name" value="IQ"/>
    <property type="match status" value="2"/>
</dbReference>
<comment type="caution">
    <text evidence="3">The sequence shown here is derived from an EMBL/GenBank/DDBJ whole genome shotgun (WGS) entry which is preliminary data.</text>
</comment>
<protein>
    <submittedName>
        <fullName evidence="3">Uncharacterized protein</fullName>
    </submittedName>
</protein>
<dbReference type="GO" id="GO:0006357">
    <property type="term" value="P:regulation of transcription by RNA polymerase II"/>
    <property type="evidence" value="ECO:0007669"/>
    <property type="project" value="TreeGrafter"/>
</dbReference>
<dbReference type="PROSITE" id="PS50096">
    <property type="entry name" value="IQ"/>
    <property type="match status" value="2"/>
</dbReference>
<reference evidence="3 4" key="1">
    <citation type="journal article" date="2013" name="BMC Genomics">
        <title>The miniature genome of a carnivorous plant Genlisea aurea contains a low number of genes and short non-coding sequences.</title>
        <authorList>
            <person name="Leushkin E.V."/>
            <person name="Sutormin R.A."/>
            <person name="Nabieva E.R."/>
            <person name="Penin A.A."/>
            <person name="Kondrashov A.S."/>
            <person name="Logacheva M.D."/>
        </authorList>
    </citation>
    <scope>NUCLEOTIDE SEQUENCE [LARGE SCALE GENOMIC DNA]</scope>
</reference>
<dbReference type="Gene3D" id="1.20.5.190">
    <property type="match status" value="1"/>
</dbReference>
<dbReference type="GO" id="GO:0005634">
    <property type="term" value="C:nucleus"/>
    <property type="evidence" value="ECO:0007669"/>
    <property type="project" value="TreeGrafter"/>
</dbReference>
<dbReference type="Proteomes" id="UP000015453">
    <property type="component" value="Unassembled WGS sequence"/>
</dbReference>
<evidence type="ECO:0000256" key="1">
    <source>
        <dbReference type="ARBA" id="ARBA00022860"/>
    </source>
</evidence>
<dbReference type="InterPro" id="IPR027417">
    <property type="entry name" value="P-loop_NTPase"/>
</dbReference>
<dbReference type="GO" id="GO:0005516">
    <property type="term" value="F:calmodulin binding"/>
    <property type="evidence" value="ECO:0007669"/>
    <property type="project" value="UniProtKB-KW"/>
</dbReference>
<dbReference type="GO" id="GO:0003690">
    <property type="term" value="F:double-stranded DNA binding"/>
    <property type="evidence" value="ECO:0007669"/>
    <property type="project" value="TreeGrafter"/>
</dbReference>
<feature type="non-terminal residue" evidence="3">
    <location>
        <position position="1"/>
    </location>
</feature>
<evidence type="ECO:0000313" key="4">
    <source>
        <dbReference type="Proteomes" id="UP000015453"/>
    </source>
</evidence>
<proteinExistence type="predicted"/>
<dbReference type="PANTHER" id="PTHR23335">
    <property type="entry name" value="CALMODULIN-BINDING TRANSCRIPTION ACTIVATOR CAMTA"/>
    <property type="match status" value="1"/>
</dbReference>
<accession>S8C5A3</accession>
<gene>
    <name evidence="3" type="ORF">M569_12893</name>
</gene>
<dbReference type="EMBL" id="AUSU01006522">
    <property type="protein sequence ID" value="EPS61899.1"/>
    <property type="molecule type" value="Genomic_DNA"/>
</dbReference>
<dbReference type="OrthoDB" id="407555at2759"/>
<dbReference type="AlphaFoldDB" id="S8C5A3"/>
<keyword evidence="4" id="KW-1185">Reference proteome</keyword>
<dbReference type="GO" id="GO:0003712">
    <property type="term" value="F:transcription coregulator activity"/>
    <property type="evidence" value="ECO:0007669"/>
    <property type="project" value="TreeGrafter"/>
</dbReference>
<dbReference type="InterPro" id="IPR000048">
    <property type="entry name" value="IQ_motif_EF-hand-BS"/>
</dbReference>
<feature type="non-terminal residue" evidence="3">
    <location>
        <position position="124"/>
    </location>
</feature>
<feature type="region of interest" description="Disordered" evidence="2">
    <location>
        <begin position="66"/>
        <end position="86"/>
    </location>
</feature>
<dbReference type="Pfam" id="PF00612">
    <property type="entry name" value="IQ"/>
    <property type="match status" value="2"/>
</dbReference>
<evidence type="ECO:0000313" key="3">
    <source>
        <dbReference type="EMBL" id="EPS61899.1"/>
    </source>
</evidence>
<keyword evidence="1" id="KW-0112">Calmodulin-binding</keyword>
<evidence type="ECO:0000256" key="2">
    <source>
        <dbReference type="SAM" id="MobiDB-lite"/>
    </source>
</evidence>
<dbReference type="SUPFAM" id="SSF52540">
    <property type="entry name" value="P-loop containing nucleoside triphosphate hydrolases"/>
    <property type="match status" value="1"/>
</dbReference>
<dbReference type="PANTHER" id="PTHR23335:SF1">
    <property type="entry name" value="CALMODULIN-BINDING TRANSCRIPTION ACTIVATOR, ISOFORM F"/>
    <property type="match status" value="1"/>
</dbReference>
<sequence>TREHLAAIAIQKKYRGWKRRKEFVAFRQKVIKIQAHFRAYRDRKKQYRICLAVRVLKIIRRWRRRGSDRCSLSGLGNGSDDDDDDDDILKDFRKRYVEVPIDEAVSNVLSMVESPGARQQYLRV</sequence>
<name>S8C5A3_9LAMI</name>
<organism evidence="3 4">
    <name type="scientific">Genlisea aurea</name>
    <dbReference type="NCBI Taxonomy" id="192259"/>
    <lineage>
        <taxon>Eukaryota</taxon>
        <taxon>Viridiplantae</taxon>
        <taxon>Streptophyta</taxon>
        <taxon>Embryophyta</taxon>
        <taxon>Tracheophyta</taxon>
        <taxon>Spermatophyta</taxon>
        <taxon>Magnoliopsida</taxon>
        <taxon>eudicotyledons</taxon>
        <taxon>Gunneridae</taxon>
        <taxon>Pentapetalae</taxon>
        <taxon>asterids</taxon>
        <taxon>lamiids</taxon>
        <taxon>Lamiales</taxon>
        <taxon>Lentibulariaceae</taxon>
        <taxon>Genlisea</taxon>
    </lineage>
</organism>